<dbReference type="PANTHER" id="PTHR11079">
    <property type="entry name" value="CYTOSINE DEAMINASE FAMILY MEMBER"/>
    <property type="match status" value="1"/>
</dbReference>
<dbReference type="PANTHER" id="PTHR11079:SF179">
    <property type="entry name" value="TRNA(ADENINE(34)) DEAMINASE, CHLOROPLASTIC"/>
    <property type="match status" value="1"/>
</dbReference>
<evidence type="ECO:0000259" key="1">
    <source>
        <dbReference type="PROSITE" id="PS51747"/>
    </source>
</evidence>
<dbReference type="CDD" id="cd01285">
    <property type="entry name" value="nucleoside_deaminase"/>
    <property type="match status" value="1"/>
</dbReference>
<reference evidence="2 3" key="1">
    <citation type="journal article" date="2015" name="Nature">
        <title>rRNA introns, odd ribosomes, and small enigmatic genomes across a large radiation of phyla.</title>
        <authorList>
            <person name="Brown C.T."/>
            <person name="Hug L.A."/>
            <person name="Thomas B.C."/>
            <person name="Sharon I."/>
            <person name="Castelle C.J."/>
            <person name="Singh A."/>
            <person name="Wilkins M.J."/>
            <person name="Williams K.H."/>
            <person name="Banfield J.F."/>
        </authorList>
    </citation>
    <scope>NUCLEOTIDE SEQUENCE [LARGE SCALE GENOMIC DNA]</scope>
</reference>
<dbReference type="GO" id="GO:0046872">
    <property type="term" value="F:metal ion binding"/>
    <property type="evidence" value="ECO:0007669"/>
    <property type="project" value="UniProtKB-KW"/>
</dbReference>
<dbReference type="Gene3D" id="3.40.140.10">
    <property type="entry name" value="Cytidine Deaminase, domain 2"/>
    <property type="match status" value="1"/>
</dbReference>
<name>A0A0G1WJY9_9BACT</name>
<accession>A0A0G1WJY9</accession>
<dbReference type="PROSITE" id="PS51747">
    <property type="entry name" value="CYT_DCMP_DEAMINASES_2"/>
    <property type="match status" value="1"/>
</dbReference>
<evidence type="ECO:0000313" key="2">
    <source>
        <dbReference type="EMBL" id="KKU82550.1"/>
    </source>
</evidence>
<dbReference type="GO" id="GO:0052717">
    <property type="term" value="F:tRNA-specific adenosine-34 deaminase activity"/>
    <property type="evidence" value="ECO:0007669"/>
    <property type="project" value="UniProtKB-EC"/>
</dbReference>
<comment type="caution">
    <text evidence="2">The sequence shown here is derived from an EMBL/GenBank/DDBJ whole genome shotgun (WGS) entry which is preliminary data.</text>
</comment>
<gene>
    <name evidence="2" type="ORF">UY11_C0045G0006</name>
</gene>
<proteinExistence type="predicted"/>
<dbReference type="EMBL" id="LCOT01000045">
    <property type="protein sequence ID" value="KKU82550.1"/>
    <property type="molecule type" value="Genomic_DNA"/>
</dbReference>
<dbReference type="GO" id="GO:0002100">
    <property type="term" value="P:tRNA wobble adenosine to inosine editing"/>
    <property type="evidence" value="ECO:0007669"/>
    <property type="project" value="InterPro"/>
</dbReference>
<dbReference type="Pfam" id="PF00383">
    <property type="entry name" value="dCMP_cyt_deam_1"/>
    <property type="match status" value="1"/>
</dbReference>
<dbReference type="InterPro" id="IPR002125">
    <property type="entry name" value="CMP_dCMP_dom"/>
</dbReference>
<dbReference type="InterPro" id="IPR016193">
    <property type="entry name" value="Cytidine_deaminase-like"/>
</dbReference>
<sequence length="149" mass="16662">MRIAIEEALKSKELGDYAVGACIVHGDKVIAKSGNRTHLDQDPTHHAEVVVIREAAKILGRKSLHDCVLYVTHEPCPMCASATIWARVMGVISGAKMEDMAEFAKKNGNEDWKWRTISIPAITIFQSGEPKIIFVEEFLRDECKNLFHS</sequence>
<evidence type="ECO:0000313" key="3">
    <source>
        <dbReference type="Proteomes" id="UP000034265"/>
    </source>
</evidence>
<organism evidence="2 3">
    <name type="scientific">Candidatus Amesbacteria bacterium GW2011_GWC2_47_8</name>
    <dbReference type="NCBI Taxonomy" id="1618367"/>
    <lineage>
        <taxon>Bacteria</taxon>
        <taxon>Candidatus Amesiibacteriota</taxon>
    </lineage>
</organism>
<dbReference type="AlphaFoldDB" id="A0A0G1WJY9"/>
<protein>
    <recommendedName>
        <fullName evidence="1">CMP/dCMP-type deaminase domain-containing protein</fullName>
    </recommendedName>
</protein>
<dbReference type="SUPFAM" id="SSF53927">
    <property type="entry name" value="Cytidine deaminase-like"/>
    <property type="match status" value="1"/>
</dbReference>
<dbReference type="Proteomes" id="UP000034265">
    <property type="component" value="Unassembled WGS sequence"/>
</dbReference>
<feature type="domain" description="CMP/dCMP-type deaminase" evidence="1">
    <location>
        <begin position="1"/>
        <end position="111"/>
    </location>
</feature>